<dbReference type="NCBIfam" id="TIGR04131">
    <property type="entry name" value="Bac_Flav_CTERM"/>
    <property type="match status" value="1"/>
</dbReference>
<dbReference type="Proteomes" id="UP000605990">
    <property type="component" value="Unassembled WGS sequence"/>
</dbReference>
<protein>
    <submittedName>
        <fullName evidence="2">T9SS type B sorting domain-containing protein</fullName>
    </submittedName>
</protein>
<dbReference type="EMBL" id="JACRUN010000002">
    <property type="protein sequence ID" value="MBC5834470.1"/>
    <property type="molecule type" value="Genomic_DNA"/>
</dbReference>
<dbReference type="RefSeq" id="WP_166126117.1">
    <property type="nucleotide sequence ID" value="NZ_JAANOQ010000003.1"/>
</dbReference>
<dbReference type="SUPFAM" id="SSF101898">
    <property type="entry name" value="NHL repeat"/>
    <property type="match status" value="1"/>
</dbReference>
<organism evidence="2 3">
    <name type="scientific">Flavobacterium bernardetii</name>
    <dbReference type="NCBI Taxonomy" id="2813823"/>
    <lineage>
        <taxon>Bacteria</taxon>
        <taxon>Pseudomonadati</taxon>
        <taxon>Bacteroidota</taxon>
        <taxon>Flavobacteriia</taxon>
        <taxon>Flavobacteriales</taxon>
        <taxon>Flavobacteriaceae</taxon>
        <taxon>Flavobacterium</taxon>
    </lineage>
</organism>
<name>A0ABR7IXG5_9FLAO</name>
<accession>A0ABR7IXG5</accession>
<dbReference type="InterPro" id="IPR010620">
    <property type="entry name" value="SBBP_repeat"/>
</dbReference>
<feature type="domain" description="Ig-like" evidence="1">
    <location>
        <begin position="472"/>
        <end position="545"/>
    </location>
</feature>
<sequence>MLKKIILLFTFFISQFGFGQDFQWVRQIKGITNPYNDFVEGIAVDNNENTYTLGHTESRLFDIDPTLSGEQIIDNLNVNHSQFMGTYLIKTDSNGNYVWGLTFGTHKSDYATDVKIGTDGNIYILISLAEYNTTQNIIETKINILKVSPNGTILSTIIIPQNYGSNNNLNVNSFDLDNQNNFLLSGYFTGTININSNINLSSSGIGNYLFKINNNGSYSWIKQFNIFATSSKLIVRPDNDINLLISNNGNANHVLYNINNTNGNIIWEKNFNNHQLETFHVSNNEIIILGIKNFYEFVDVDPSSNNYTVQPSNSYIIFLNLSGDFQEVKQFYNPSGSNAEFLAVTTDQNGNFYFGGIVIGTIDFDPSNNINIINSIPYFNAFYLKLDSTRNFDNIKIFGQQLPLLSSSDICSGLHIKKIKVINNNSYMIGEFHRYCDFDPSTISQNSLNTIVGGVIDQDGFIQKLGQCDSTTPSIINNQTFCSLQNPTISSLTPNSNNFNWYIDATSITVLANSTSLINGQTYYVSRQNGSCPESLRTPVTVTINLSPTAPISSNQTFCEKENTSLNDIIISGQNIKWYNSNTSLTELPLNTIIQNNTTYYASQTTNGCESTRTPVFITITSDTLPIITSPQTFCIQQNATLNSIAITGQNIKWYDAPTNGNLLPNTTALMNGTTYYASQTINSCESNRVPVLVQIQNTPTPSGNTNQSFCSTANATVADIIATGTNVVWYNSVSSTTPLANTTLLANNTTYYATQTINGCVSANRLAVTISLINTLNATNYSTVICDNLNDNTEISNLNTYNSNLISSTGNIFSYYNSYNDALSQNSAGQITNSTNYNLVLGTNTFYVRIASPNTCFQIVTLTLDLVSKPIIPINDIEPLCEGRNITLNGGNNYDSYTWSTGETSQQITITQPGNYSVVVTENHGSTTCTSTKNFTVVNSNIATIQEIISSDWTDNNNTITVILHNNSQGDYEYSLNGIDFQDSNVFNNLEAGEYTVFVRDKNGCGMVSGELYLLMYPKFFTPNGDGYNDYWKIKFSENEPNLAVKIFDRYGKLLKHLGMNSMGWDGKYLGKDVPSSDYWFVVTRENGKELKGHFSLKR</sequence>
<gene>
    <name evidence="2" type="ORF">H8R27_06175</name>
</gene>
<dbReference type="Pfam" id="PF13585">
    <property type="entry name" value="CHU_C"/>
    <property type="match status" value="1"/>
</dbReference>
<evidence type="ECO:0000259" key="1">
    <source>
        <dbReference type="Pfam" id="PF19081"/>
    </source>
</evidence>
<dbReference type="InterPro" id="IPR026341">
    <property type="entry name" value="T9SS_type_B"/>
</dbReference>
<proteinExistence type="predicted"/>
<dbReference type="InterPro" id="IPR044023">
    <property type="entry name" value="Ig_7"/>
</dbReference>
<keyword evidence="3" id="KW-1185">Reference proteome</keyword>
<reference evidence="2 3" key="1">
    <citation type="submission" date="2020-08" db="EMBL/GenBank/DDBJ databases">
        <title>Description of novel Flavobacterium F-408 isolate.</title>
        <authorList>
            <person name="Saticioglu I.B."/>
            <person name="Duman M."/>
            <person name="Altun S."/>
        </authorList>
    </citation>
    <scope>NUCLEOTIDE SEQUENCE [LARGE SCALE GENOMIC DNA]</scope>
    <source>
        <strain evidence="2 3">F-408</strain>
    </source>
</reference>
<dbReference type="Pfam" id="PF19081">
    <property type="entry name" value="Ig_7"/>
    <property type="match status" value="3"/>
</dbReference>
<comment type="caution">
    <text evidence="2">The sequence shown here is derived from an EMBL/GenBank/DDBJ whole genome shotgun (WGS) entry which is preliminary data.</text>
</comment>
<dbReference type="Pfam" id="PF06739">
    <property type="entry name" value="SBBP"/>
    <property type="match status" value="1"/>
</dbReference>
<evidence type="ECO:0000313" key="2">
    <source>
        <dbReference type="EMBL" id="MBC5834470.1"/>
    </source>
</evidence>
<feature type="domain" description="Ig-like" evidence="1">
    <location>
        <begin position="626"/>
        <end position="696"/>
    </location>
</feature>
<feature type="domain" description="Ig-like" evidence="1">
    <location>
        <begin position="548"/>
        <end position="621"/>
    </location>
</feature>
<evidence type="ECO:0000313" key="3">
    <source>
        <dbReference type="Proteomes" id="UP000605990"/>
    </source>
</evidence>